<evidence type="ECO:0000256" key="1">
    <source>
        <dbReference type="SAM" id="Coils"/>
    </source>
</evidence>
<accession>A0A3N4IFT2</accession>
<evidence type="ECO:0000313" key="4">
    <source>
        <dbReference type="Proteomes" id="UP000275078"/>
    </source>
</evidence>
<keyword evidence="1" id="KW-0175">Coiled coil</keyword>
<feature type="coiled-coil region" evidence="1">
    <location>
        <begin position="221"/>
        <end position="287"/>
    </location>
</feature>
<gene>
    <name evidence="3" type="ORF">BJ508DRAFT_303409</name>
</gene>
<protein>
    <submittedName>
        <fullName evidence="3">Uncharacterized protein</fullName>
    </submittedName>
</protein>
<dbReference type="EMBL" id="ML119656">
    <property type="protein sequence ID" value="RPA85022.1"/>
    <property type="molecule type" value="Genomic_DNA"/>
</dbReference>
<evidence type="ECO:0000256" key="2">
    <source>
        <dbReference type="SAM" id="MobiDB-lite"/>
    </source>
</evidence>
<feature type="region of interest" description="Disordered" evidence="2">
    <location>
        <begin position="633"/>
        <end position="657"/>
    </location>
</feature>
<organism evidence="3 4">
    <name type="scientific">Ascobolus immersus RN42</name>
    <dbReference type="NCBI Taxonomy" id="1160509"/>
    <lineage>
        <taxon>Eukaryota</taxon>
        <taxon>Fungi</taxon>
        <taxon>Dikarya</taxon>
        <taxon>Ascomycota</taxon>
        <taxon>Pezizomycotina</taxon>
        <taxon>Pezizomycetes</taxon>
        <taxon>Pezizales</taxon>
        <taxon>Ascobolaceae</taxon>
        <taxon>Ascobolus</taxon>
    </lineage>
</organism>
<feature type="compositionally biased region" description="Low complexity" evidence="2">
    <location>
        <begin position="164"/>
        <end position="177"/>
    </location>
</feature>
<keyword evidence="4" id="KW-1185">Reference proteome</keyword>
<dbReference type="Proteomes" id="UP000275078">
    <property type="component" value="Unassembled WGS sequence"/>
</dbReference>
<proteinExistence type="predicted"/>
<reference evidence="3 4" key="1">
    <citation type="journal article" date="2018" name="Nat. Ecol. Evol.">
        <title>Pezizomycetes genomes reveal the molecular basis of ectomycorrhizal truffle lifestyle.</title>
        <authorList>
            <person name="Murat C."/>
            <person name="Payen T."/>
            <person name="Noel B."/>
            <person name="Kuo A."/>
            <person name="Morin E."/>
            <person name="Chen J."/>
            <person name="Kohler A."/>
            <person name="Krizsan K."/>
            <person name="Balestrini R."/>
            <person name="Da Silva C."/>
            <person name="Montanini B."/>
            <person name="Hainaut M."/>
            <person name="Levati E."/>
            <person name="Barry K.W."/>
            <person name="Belfiori B."/>
            <person name="Cichocki N."/>
            <person name="Clum A."/>
            <person name="Dockter R.B."/>
            <person name="Fauchery L."/>
            <person name="Guy J."/>
            <person name="Iotti M."/>
            <person name="Le Tacon F."/>
            <person name="Lindquist E.A."/>
            <person name="Lipzen A."/>
            <person name="Malagnac F."/>
            <person name="Mello A."/>
            <person name="Molinier V."/>
            <person name="Miyauchi S."/>
            <person name="Poulain J."/>
            <person name="Riccioni C."/>
            <person name="Rubini A."/>
            <person name="Sitrit Y."/>
            <person name="Splivallo R."/>
            <person name="Traeger S."/>
            <person name="Wang M."/>
            <person name="Zifcakova L."/>
            <person name="Wipf D."/>
            <person name="Zambonelli A."/>
            <person name="Paolocci F."/>
            <person name="Nowrousian M."/>
            <person name="Ottonello S."/>
            <person name="Baldrian P."/>
            <person name="Spatafora J.W."/>
            <person name="Henrissat B."/>
            <person name="Nagy L.G."/>
            <person name="Aury J.M."/>
            <person name="Wincker P."/>
            <person name="Grigoriev I.V."/>
            <person name="Bonfante P."/>
            <person name="Martin F.M."/>
        </authorList>
    </citation>
    <scope>NUCLEOTIDE SEQUENCE [LARGE SCALE GENOMIC DNA]</scope>
    <source>
        <strain evidence="3 4">RN42</strain>
    </source>
</reference>
<sequence length="706" mass="79988">MELLPTSPSQPRAILSDLRPLSTIQQLRPNNQTWISTTCSPTSYFPLYFTHPTHILLPTTSVFIYSYHSSQPAFPHSSPPISTVPLLPPLLLPLHSSIGHHPPSNNNFYPTTAVSAIHNTNPFLYYSTSNRASTKEEHHVASGQRSQEKATRGSLAKTPRGQLSESSPATPSSSMSGPDDRNIGHSSIGTQCYPYQAVDKASYMDRLDVQEGIHLVQHPFSQEYEQELLNAQLKANRYHEDRAKRIHELTMQLHLASLSLMDQGIEIEDMRQRVEALEDRAEHQAQEDKIRDRQILDQNLRIDRIKRATQIRVYKQSNNIQYGVSEPIRKVARKVLFLIGVGDIQDYHYFAGRPSLEQHSTFNDNPDLGFVPLLLLDFSSENLARYVLYRYERWRRAGGSTLQMMMDPTNQIWEYPEEELEEECVEASIEGMVGEQDQANKISPQTIDETSGLALSPVLQIQDEIQGTFKPRRSFDADSDVSALDLSSGSEVYSSKLATTTRPVNMSSSFQRNASSFGDLDAAGIQKSVSNQFPKESVETPTMTGSKVRKLEILRRGSRIVALPLIQERPTRSIQKSLSVELRVLERRHDRTKEVLENIGGSIFRVDVEDRTPIQSVTYLDVADTLSDEIGHIEPYQMPPTRERGLSMESHASSGSNYEDFHLNSPYSTTSFDTGSFFGLILEDEYEVEEYSDDKEWDVLQYQYGY</sequence>
<name>A0A3N4IFT2_ASCIM</name>
<feature type="compositionally biased region" description="Basic and acidic residues" evidence="2">
    <location>
        <begin position="134"/>
        <end position="151"/>
    </location>
</feature>
<dbReference type="AlphaFoldDB" id="A0A3N4IFT2"/>
<feature type="region of interest" description="Disordered" evidence="2">
    <location>
        <begin position="134"/>
        <end position="189"/>
    </location>
</feature>
<evidence type="ECO:0000313" key="3">
    <source>
        <dbReference type="EMBL" id="RPA85022.1"/>
    </source>
</evidence>